<gene>
    <name evidence="2" type="ORF">SAMN04515671_0677</name>
</gene>
<evidence type="ECO:0000313" key="2">
    <source>
        <dbReference type="EMBL" id="SDO35628.1"/>
    </source>
</evidence>
<organism evidence="2 3">
    <name type="scientific">Nakamurella panacisegetis</name>
    <dbReference type="NCBI Taxonomy" id="1090615"/>
    <lineage>
        <taxon>Bacteria</taxon>
        <taxon>Bacillati</taxon>
        <taxon>Actinomycetota</taxon>
        <taxon>Actinomycetes</taxon>
        <taxon>Nakamurellales</taxon>
        <taxon>Nakamurellaceae</taxon>
        <taxon>Nakamurella</taxon>
    </lineage>
</organism>
<dbReference type="PANTHER" id="PTHR33164">
    <property type="entry name" value="TRANSCRIPTIONAL REGULATOR, MARR FAMILY"/>
    <property type="match status" value="1"/>
</dbReference>
<dbReference type="SMART" id="SM00347">
    <property type="entry name" value="HTH_MARR"/>
    <property type="match status" value="1"/>
</dbReference>
<dbReference type="InterPro" id="IPR039422">
    <property type="entry name" value="MarR/SlyA-like"/>
</dbReference>
<name>A0A1H0IVU5_9ACTN</name>
<sequence length="162" mass="18435">MECTSEVIGWSVVTYPDLSGLFRQLVRFQIELWDGLDVRLRSEHDLPLARFEILQAIDARGTCRVFDIAEDLVVTMSGISKLVDRVEAAGYCRRRANPDDRRSSLIELTDDGRTVMEQANATYQQELDKRFDAVLSEAELRQLHGTLDKLRAAGHTIKRKPS</sequence>
<protein>
    <submittedName>
        <fullName evidence="2">DNA-binding transcriptional regulator, MarR family</fullName>
    </submittedName>
</protein>
<dbReference type="PROSITE" id="PS50995">
    <property type="entry name" value="HTH_MARR_2"/>
    <property type="match status" value="1"/>
</dbReference>
<dbReference type="InterPro" id="IPR036390">
    <property type="entry name" value="WH_DNA-bd_sf"/>
</dbReference>
<keyword evidence="2" id="KW-0238">DNA-binding</keyword>
<evidence type="ECO:0000259" key="1">
    <source>
        <dbReference type="PROSITE" id="PS50995"/>
    </source>
</evidence>
<dbReference type="InterPro" id="IPR000835">
    <property type="entry name" value="HTH_MarR-typ"/>
</dbReference>
<proteinExistence type="predicted"/>
<dbReference type="EMBL" id="LT629710">
    <property type="protein sequence ID" value="SDO35628.1"/>
    <property type="molecule type" value="Genomic_DNA"/>
</dbReference>
<dbReference type="GO" id="GO:0003700">
    <property type="term" value="F:DNA-binding transcription factor activity"/>
    <property type="evidence" value="ECO:0007669"/>
    <property type="project" value="InterPro"/>
</dbReference>
<dbReference type="Gene3D" id="1.10.10.10">
    <property type="entry name" value="Winged helix-like DNA-binding domain superfamily/Winged helix DNA-binding domain"/>
    <property type="match status" value="1"/>
</dbReference>
<dbReference type="GO" id="GO:0006950">
    <property type="term" value="P:response to stress"/>
    <property type="evidence" value="ECO:0007669"/>
    <property type="project" value="TreeGrafter"/>
</dbReference>
<dbReference type="GO" id="GO:0003677">
    <property type="term" value="F:DNA binding"/>
    <property type="evidence" value="ECO:0007669"/>
    <property type="project" value="UniProtKB-KW"/>
</dbReference>
<dbReference type="Pfam" id="PF01047">
    <property type="entry name" value="MarR"/>
    <property type="match status" value="1"/>
</dbReference>
<dbReference type="OrthoDB" id="162531at2"/>
<feature type="domain" description="HTH marR-type" evidence="1">
    <location>
        <begin position="18"/>
        <end position="152"/>
    </location>
</feature>
<dbReference type="RefSeq" id="WP_090474585.1">
    <property type="nucleotide sequence ID" value="NZ_LT629710.1"/>
</dbReference>
<dbReference type="PRINTS" id="PR00598">
    <property type="entry name" value="HTHMARR"/>
</dbReference>
<accession>A0A1H0IVU5</accession>
<dbReference type="InterPro" id="IPR036388">
    <property type="entry name" value="WH-like_DNA-bd_sf"/>
</dbReference>
<dbReference type="PANTHER" id="PTHR33164:SF94">
    <property type="entry name" value="TRANSCRIPTIONAL REGULATORY PROTEIN-RELATED"/>
    <property type="match status" value="1"/>
</dbReference>
<dbReference type="Proteomes" id="UP000198741">
    <property type="component" value="Chromosome I"/>
</dbReference>
<keyword evidence="3" id="KW-1185">Reference proteome</keyword>
<dbReference type="AlphaFoldDB" id="A0A1H0IVU5"/>
<evidence type="ECO:0000313" key="3">
    <source>
        <dbReference type="Proteomes" id="UP000198741"/>
    </source>
</evidence>
<dbReference type="SUPFAM" id="SSF46785">
    <property type="entry name" value="Winged helix' DNA-binding domain"/>
    <property type="match status" value="1"/>
</dbReference>
<dbReference type="STRING" id="1090615.SAMN04515671_0677"/>
<reference evidence="2 3" key="1">
    <citation type="submission" date="2016-10" db="EMBL/GenBank/DDBJ databases">
        <authorList>
            <person name="de Groot N.N."/>
        </authorList>
    </citation>
    <scope>NUCLEOTIDE SEQUENCE [LARGE SCALE GENOMIC DNA]</scope>
    <source>
        <strain evidence="3">P4-7,KCTC 19426,CECT 7604</strain>
    </source>
</reference>